<dbReference type="InParanoid" id="A3LZY2"/>
<protein>
    <submittedName>
        <fullName evidence="3">Aliphatic nitrilase</fullName>
    </submittedName>
</protein>
<reference evidence="3 4" key="1">
    <citation type="journal article" date="2007" name="Nat. Biotechnol.">
        <title>Genome sequence of the lignocellulose-bioconverting and xylose-fermenting yeast Pichia stipitis.</title>
        <authorList>
            <person name="Jeffries T.W."/>
            <person name="Grigoriev I.V."/>
            <person name="Grimwood J."/>
            <person name="Laplaza J.M."/>
            <person name="Aerts A."/>
            <person name="Salamov A."/>
            <person name="Schmutz J."/>
            <person name="Lindquist E."/>
            <person name="Dehal P."/>
            <person name="Shapiro H."/>
            <person name="Jin Y.S."/>
            <person name="Passoth V."/>
            <person name="Richardson P.M."/>
        </authorList>
    </citation>
    <scope>NUCLEOTIDE SEQUENCE [LARGE SCALE GENOMIC DNA]</scope>
    <source>
        <strain evidence="4">ATCC 58785 / CBS 6054 / NBRC 10063 / NRRL Y-11545</strain>
    </source>
</reference>
<evidence type="ECO:0000259" key="2">
    <source>
        <dbReference type="PROSITE" id="PS50263"/>
    </source>
</evidence>
<sequence>MTLPVTRVAACHFAPVMMNKEATMEKVFNGVSEAASKGANLIVFPETYVSAFPLWGACKAPIDNHHLFKQLVESSIYIDGPEISSLQSLCKELSVVVLLGFNERSRVSVGCLWNSYVLIDENGTIGAHHRKLVPTFFEKLSWANGDGSGLNVIDSKYGKIGCLICGENTNSLARFTLLSQGEQIHISIWPPAADMHRPSEETKSFDNITANKIRCGAQCIEGKCFGVLSSSFVDQAMLDFLIKDDPSNASFYNNMSQGITCFLSPSGNEIGDSLRFQEGIAYADFDLNTTIEPKQFHDLVGGYNRFDVFKLHVNRSRNIPIYF</sequence>
<dbReference type="STRING" id="322104.A3LZY2"/>
<dbReference type="InterPro" id="IPR044149">
    <property type="entry name" value="Nitrilases_CHs"/>
</dbReference>
<gene>
    <name evidence="3" type="primary">NRL2</name>
    <name evidence="3" type="ORF">PICST_50366</name>
</gene>
<evidence type="ECO:0000313" key="3">
    <source>
        <dbReference type="EMBL" id="ABN68424.1"/>
    </source>
</evidence>
<dbReference type="HOGENOM" id="CLU_030130_6_2_1"/>
<dbReference type="OrthoDB" id="10250282at2759"/>
<dbReference type="Proteomes" id="UP000002258">
    <property type="component" value="Chromosome 8"/>
</dbReference>
<organism evidence="3 4">
    <name type="scientific">Scheffersomyces stipitis (strain ATCC 58785 / CBS 6054 / NBRC 10063 / NRRL Y-11545)</name>
    <name type="common">Yeast</name>
    <name type="synonym">Pichia stipitis</name>
    <dbReference type="NCBI Taxonomy" id="322104"/>
    <lineage>
        <taxon>Eukaryota</taxon>
        <taxon>Fungi</taxon>
        <taxon>Dikarya</taxon>
        <taxon>Ascomycota</taxon>
        <taxon>Saccharomycotina</taxon>
        <taxon>Pichiomycetes</taxon>
        <taxon>Debaryomycetaceae</taxon>
        <taxon>Scheffersomyces</taxon>
    </lineage>
</organism>
<dbReference type="PANTHER" id="PTHR46044:SF2">
    <property type="entry name" value="CN HYDROLASE DOMAIN-CONTAINING PROTEIN"/>
    <property type="match status" value="1"/>
</dbReference>
<dbReference type="RefSeq" id="XP_001386453.1">
    <property type="nucleotide sequence ID" value="XM_001386416.1"/>
</dbReference>
<keyword evidence="4" id="KW-1185">Reference proteome</keyword>
<dbReference type="AlphaFoldDB" id="A3LZY2"/>
<comment type="similarity">
    <text evidence="1">Belongs to the carbon-nitrogen hydrolase superfamily. Nitrilase family.</text>
</comment>
<dbReference type="EMBL" id="CP000502">
    <property type="protein sequence ID" value="ABN68424.1"/>
    <property type="molecule type" value="Genomic_DNA"/>
</dbReference>
<dbReference type="OMA" id="CVEPKQF"/>
<proteinExistence type="inferred from homology"/>
<evidence type="ECO:0000256" key="1">
    <source>
        <dbReference type="ARBA" id="ARBA00008129"/>
    </source>
</evidence>
<dbReference type="SUPFAM" id="SSF56317">
    <property type="entry name" value="Carbon-nitrogen hydrolase"/>
    <property type="match status" value="1"/>
</dbReference>
<accession>A3LZY2</accession>
<dbReference type="CDD" id="cd07564">
    <property type="entry name" value="nitrilases_CHs"/>
    <property type="match status" value="1"/>
</dbReference>
<dbReference type="PROSITE" id="PS50263">
    <property type="entry name" value="CN_HYDROLASE"/>
    <property type="match status" value="1"/>
</dbReference>
<dbReference type="eggNOG" id="KOG0805">
    <property type="taxonomic scope" value="Eukaryota"/>
</dbReference>
<feature type="non-terminal residue" evidence="3">
    <location>
        <position position="323"/>
    </location>
</feature>
<dbReference type="InterPro" id="IPR003010">
    <property type="entry name" value="C-N_Hydrolase"/>
</dbReference>
<dbReference type="KEGG" id="pic:PICST_50366"/>
<dbReference type="Gene3D" id="3.60.110.10">
    <property type="entry name" value="Carbon-nitrogen hydrolase"/>
    <property type="match status" value="1"/>
</dbReference>
<evidence type="ECO:0000313" key="4">
    <source>
        <dbReference type="Proteomes" id="UP000002258"/>
    </source>
</evidence>
<dbReference type="GeneID" id="4840887"/>
<name>A3LZY2_PICST</name>
<dbReference type="PANTHER" id="PTHR46044">
    <property type="entry name" value="NITRILASE"/>
    <property type="match status" value="1"/>
</dbReference>
<dbReference type="Pfam" id="PF00795">
    <property type="entry name" value="CN_hydrolase"/>
    <property type="match status" value="1"/>
</dbReference>
<dbReference type="InterPro" id="IPR036526">
    <property type="entry name" value="C-N_Hydrolase_sf"/>
</dbReference>
<dbReference type="GO" id="GO:0003824">
    <property type="term" value="F:catalytic activity"/>
    <property type="evidence" value="ECO:0007669"/>
    <property type="project" value="InterPro"/>
</dbReference>
<feature type="domain" description="CN hydrolase" evidence="2">
    <location>
        <begin position="6"/>
        <end position="287"/>
    </location>
</feature>